<dbReference type="GO" id="GO:0006508">
    <property type="term" value="P:proteolysis"/>
    <property type="evidence" value="ECO:0007669"/>
    <property type="project" value="UniProtKB-KW"/>
</dbReference>
<keyword evidence="9 11" id="KW-0472">Membrane</keyword>
<accession>A0A2H4VP42</accession>
<name>A0A2H4VP42_9EURY</name>
<dbReference type="KEGG" id="msub:BK009_03505"/>
<evidence type="ECO:0000256" key="7">
    <source>
        <dbReference type="ARBA" id="ARBA00022989"/>
    </source>
</evidence>
<evidence type="ECO:0000313" key="14">
    <source>
        <dbReference type="Proteomes" id="UP000232631"/>
    </source>
</evidence>
<comment type="similarity">
    <text evidence="10">Belongs to the peptidase M48 family.</text>
</comment>
<dbReference type="PANTHER" id="PTHR43221">
    <property type="entry name" value="PROTEASE HTPX"/>
    <property type="match status" value="1"/>
</dbReference>
<reference evidence="13 14" key="1">
    <citation type="submission" date="2016-10" db="EMBL/GenBank/DDBJ databases">
        <title>Comparative genomics between deep and shallow subseafloor isolates.</title>
        <authorList>
            <person name="Ishii S."/>
            <person name="Miller J.R."/>
            <person name="Sutton G."/>
            <person name="Suzuki S."/>
            <person name="Methe B."/>
            <person name="Inagaki F."/>
            <person name="Imachi H."/>
        </authorList>
    </citation>
    <scope>NUCLEOTIDE SEQUENCE [LARGE SCALE GENOMIC DNA]</scope>
    <source>
        <strain evidence="13 14">A8p</strain>
    </source>
</reference>
<dbReference type="Proteomes" id="UP000232631">
    <property type="component" value="Chromosome"/>
</dbReference>
<dbReference type="AlphaFoldDB" id="A0A2H4VP42"/>
<evidence type="ECO:0000256" key="4">
    <source>
        <dbReference type="ARBA" id="ARBA00022723"/>
    </source>
</evidence>
<dbReference type="Pfam" id="PF01435">
    <property type="entry name" value="Peptidase_M48"/>
    <property type="match status" value="1"/>
</dbReference>
<organism evidence="13 14">
    <name type="scientific">Methanobacterium subterraneum</name>
    <dbReference type="NCBI Taxonomy" id="59277"/>
    <lineage>
        <taxon>Archaea</taxon>
        <taxon>Methanobacteriati</taxon>
        <taxon>Methanobacteriota</taxon>
        <taxon>Methanomada group</taxon>
        <taxon>Methanobacteria</taxon>
        <taxon>Methanobacteriales</taxon>
        <taxon>Methanobacteriaceae</taxon>
        <taxon>Methanobacterium</taxon>
    </lineage>
</organism>
<dbReference type="RefSeq" id="WP_100909064.1">
    <property type="nucleotide sequence ID" value="NZ_CP017768.1"/>
</dbReference>
<keyword evidence="1" id="KW-1003">Cell membrane</keyword>
<evidence type="ECO:0000256" key="1">
    <source>
        <dbReference type="ARBA" id="ARBA00022475"/>
    </source>
</evidence>
<comment type="cofactor">
    <cofactor evidence="10">
        <name>Zn(2+)</name>
        <dbReference type="ChEBI" id="CHEBI:29105"/>
    </cofactor>
    <text evidence="10">Binds 1 zinc ion per subunit.</text>
</comment>
<dbReference type="CDD" id="cd07325">
    <property type="entry name" value="M48_Ste24p_like"/>
    <property type="match status" value="1"/>
</dbReference>
<proteinExistence type="inferred from homology"/>
<dbReference type="InterPro" id="IPR050083">
    <property type="entry name" value="HtpX_protease"/>
</dbReference>
<evidence type="ECO:0000256" key="2">
    <source>
        <dbReference type="ARBA" id="ARBA00022670"/>
    </source>
</evidence>
<keyword evidence="5 10" id="KW-0378">Hydrolase</keyword>
<evidence type="ECO:0000256" key="6">
    <source>
        <dbReference type="ARBA" id="ARBA00022833"/>
    </source>
</evidence>
<evidence type="ECO:0000259" key="12">
    <source>
        <dbReference type="Pfam" id="PF01435"/>
    </source>
</evidence>
<keyword evidence="14" id="KW-1185">Reference proteome</keyword>
<dbReference type="InterPro" id="IPR001915">
    <property type="entry name" value="Peptidase_M48"/>
</dbReference>
<feature type="transmembrane region" description="Helical" evidence="11">
    <location>
        <begin position="145"/>
        <end position="176"/>
    </location>
</feature>
<evidence type="ECO:0000313" key="13">
    <source>
        <dbReference type="EMBL" id="AUB59820.1"/>
    </source>
</evidence>
<dbReference type="GeneID" id="35125521"/>
<keyword evidence="3 11" id="KW-0812">Transmembrane</keyword>
<evidence type="ECO:0000256" key="9">
    <source>
        <dbReference type="ARBA" id="ARBA00023136"/>
    </source>
</evidence>
<evidence type="ECO:0000256" key="5">
    <source>
        <dbReference type="ARBA" id="ARBA00022801"/>
    </source>
</evidence>
<keyword evidence="2 10" id="KW-0645">Protease</keyword>
<evidence type="ECO:0000256" key="10">
    <source>
        <dbReference type="RuleBase" id="RU003983"/>
    </source>
</evidence>
<dbReference type="PANTHER" id="PTHR43221:SF3">
    <property type="entry name" value="SLL1280 PROTEIN"/>
    <property type="match status" value="1"/>
</dbReference>
<dbReference type="Gene3D" id="3.30.2010.10">
    <property type="entry name" value="Metalloproteases ('zincins'), catalytic domain"/>
    <property type="match status" value="1"/>
</dbReference>
<evidence type="ECO:0000256" key="11">
    <source>
        <dbReference type="SAM" id="Phobius"/>
    </source>
</evidence>
<keyword evidence="7 11" id="KW-1133">Transmembrane helix</keyword>
<protein>
    <submittedName>
        <fullName evidence="13">Protease</fullName>
    </submittedName>
</protein>
<keyword evidence="4" id="KW-0479">Metal-binding</keyword>
<sequence>MERKKLLLLNPSEYEHEFDRKALKTLEGTPGLEKLARQINKHGIERAERLKQTGSHLRVNKENFPEIYELLEEACQLLFVKDIPDLYIMWDYNVNGFTTGSEKPLIVIHSGSLDLLSKDELLWLIAHEVGHIKSGHMLYHMMAQVIPIIGAIIGSATLGIGSLVSTGLEIALIYWYRMSEFTADRAGLLACQDINVAISTLMKMSGVPKHYYDKMKTEDFIEQAKEFKGFDYDTVDKVAKALIIMDKTHPWTVMRASELLKWHGSGKYDELIEKHGKDSIEELDLCCVKCGHKLKGNETFCGVCGQKVWKR</sequence>
<gene>
    <name evidence="13" type="ORF">BK009_03505</name>
</gene>
<evidence type="ECO:0000256" key="8">
    <source>
        <dbReference type="ARBA" id="ARBA00023049"/>
    </source>
</evidence>
<evidence type="ECO:0000256" key="3">
    <source>
        <dbReference type="ARBA" id="ARBA00022692"/>
    </source>
</evidence>
<keyword evidence="6 10" id="KW-0862">Zinc</keyword>
<dbReference type="GO" id="GO:0046872">
    <property type="term" value="F:metal ion binding"/>
    <property type="evidence" value="ECO:0007669"/>
    <property type="project" value="UniProtKB-KW"/>
</dbReference>
<keyword evidence="8 10" id="KW-0482">Metalloprotease</keyword>
<dbReference type="GO" id="GO:0004222">
    <property type="term" value="F:metalloendopeptidase activity"/>
    <property type="evidence" value="ECO:0007669"/>
    <property type="project" value="InterPro"/>
</dbReference>
<feature type="domain" description="Peptidase M48" evidence="12">
    <location>
        <begin position="64"/>
        <end position="262"/>
    </location>
</feature>
<dbReference type="EMBL" id="CP017768">
    <property type="protein sequence ID" value="AUB59820.1"/>
    <property type="molecule type" value="Genomic_DNA"/>
</dbReference>